<accession>A0ABS5HBU0</accession>
<proteinExistence type="predicted"/>
<comment type="caution">
    <text evidence="1">The sequence shown here is derived from an EMBL/GenBank/DDBJ whole genome shotgun (WGS) entry which is preliminary data.</text>
</comment>
<dbReference type="Pfam" id="PF06296">
    <property type="entry name" value="RelE"/>
    <property type="match status" value="1"/>
</dbReference>
<sequence>MKVYVTDDFLVFMKRAKLIDAKVAAAAKELSFGLHDGELVPNKSFKKRIASLKQSKRDSNRSIVAVKLHERMIFIAGWRKADIPKKGKEIPDKLLEAYKLFAEDLLTMSEQKMAEIIEAGLLKEVSYEG</sequence>
<dbReference type="RefSeq" id="WP_211536235.1">
    <property type="nucleotide sequence ID" value="NZ_JAGSSV010000007.1"/>
</dbReference>
<name>A0ABS5HBU0_9GAMM</name>
<keyword evidence="2" id="KW-1185">Reference proteome</keyword>
<organism evidence="1 2">
    <name type="scientific">Marinomonas vulgaris</name>
    <dbReference type="NCBI Taxonomy" id="2823372"/>
    <lineage>
        <taxon>Bacteria</taxon>
        <taxon>Pseudomonadati</taxon>
        <taxon>Pseudomonadota</taxon>
        <taxon>Gammaproteobacteria</taxon>
        <taxon>Oceanospirillales</taxon>
        <taxon>Oceanospirillaceae</taxon>
        <taxon>Marinomonas</taxon>
    </lineage>
</organism>
<gene>
    <name evidence="1" type="ORF">J9B83_08025</name>
</gene>
<evidence type="ECO:0000313" key="2">
    <source>
        <dbReference type="Proteomes" id="UP000679722"/>
    </source>
</evidence>
<protein>
    <submittedName>
        <fullName evidence="1">Type II toxin-antitoxin system RelE/ParE family toxin</fullName>
    </submittedName>
</protein>
<dbReference type="Proteomes" id="UP000679722">
    <property type="component" value="Unassembled WGS sequence"/>
</dbReference>
<evidence type="ECO:0000313" key="1">
    <source>
        <dbReference type="EMBL" id="MBR7888892.1"/>
    </source>
</evidence>
<reference evidence="2" key="1">
    <citation type="submission" date="2023-07" db="EMBL/GenBank/DDBJ databases">
        <title>Marinomonas vulgaris A79, complete genome.</title>
        <authorList>
            <person name="Ying J.-J."/>
        </authorList>
    </citation>
    <scope>NUCLEOTIDE SEQUENCE [LARGE SCALE GENOMIC DNA]</scope>
    <source>
        <strain evidence="2">A79</strain>
    </source>
</reference>
<dbReference type="InterPro" id="IPR009387">
    <property type="entry name" value="HigB-2"/>
</dbReference>
<dbReference type="EMBL" id="JAGSSV010000007">
    <property type="protein sequence ID" value="MBR7888892.1"/>
    <property type="molecule type" value="Genomic_DNA"/>
</dbReference>